<evidence type="ECO:0000256" key="1">
    <source>
        <dbReference type="ARBA" id="ARBA00002591"/>
    </source>
</evidence>
<evidence type="ECO:0000256" key="6">
    <source>
        <dbReference type="ARBA" id="ARBA00023237"/>
    </source>
</evidence>
<comment type="function">
    <text evidence="1 7">Assembles around the rod to form the L-ring and probably protects the motor/basal body from shearing forces during rotation.</text>
</comment>
<evidence type="ECO:0000256" key="3">
    <source>
        <dbReference type="ARBA" id="ARBA00022729"/>
    </source>
</evidence>
<feature type="signal peptide" evidence="8">
    <location>
        <begin position="1"/>
        <end position="32"/>
    </location>
</feature>
<keyword evidence="9" id="KW-0969">Cilium</keyword>
<comment type="similarity">
    <text evidence="2 7">Belongs to the FlgH family.</text>
</comment>
<organism evidence="9">
    <name type="scientific">Thiomonas intermedia (strain K12)</name>
    <name type="common">Thiobacillus intermedius</name>
    <dbReference type="NCBI Taxonomy" id="75379"/>
    <lineage>
        <taxon>Bacteria</taxon>
        <taxon>Pseudomonadati</taxon>
        <taxon>Pseudomonadota</taxon>
        <taxon>Betaproteobacteria</taxon>
        <taxon>Burkholderiales</taxon>
        <taxon>Thiomonas</taxon>
    </lineage>
</organism>
<evidence type="ECO:0000256" key="4">
    <source>
        <dbReference type="ARBA" id="ARBA00023136"/>
    </source>
</evidence>
<feature type="chain" id="PRO_5008952614" description="Flagellar L-ring protein" evidence="8">
    <location>
        <begin position="33"/>
        <end position="237"/>
    </location>
</feature>
<keyword evidence="4 7" id="KW-0472">Membrane</keyword>
<keyword evidence="6 7" id="KW-0998">Cell outer membrane</keyword>
<dbReference type="EMBL" id="CP002021">
    <property type="protein sequence ID" value="ADG30582.1"/>
    <property type="molecule type" value="Genomic_DNA"/>
</dbReference>
<dbReference type="GO" id="GO:0071973">
    <property type="term" value="P:bacterial-type flagellum-dependent cell motility"/>
    <property type="evidence" value="ECO:0007669"/>
    <property type="project" value="InterPro"/>
</dbReference>
<dbReference type="eggNOG" id="COG2063">
    <property type="taxonomic scope" value="Bacteria"/>
</dbReference>
<gene>
    <name evidence="7" type="primary">flgH</name>
    <name evidence="9" type="ordered locus">Tint_1192</name>
</gene>
<dbReference type="PANTHER" id="PTHR34933">
    <property type="entry name" value="FLAGELLAR L-RING PROTEIN"/>
    <property type="match status" value="1"/>
</dbReference>
<dbReference type="GO" id="GO:0009279">
    <property type="term" value="C:cell outer membrane"/>
    <property type="evidence" value="ECO:0007669"/>
    <property type="project" value="UniProtKB-SubCell"/>
</dbReference>
<dbReference type="PRINTS" id="PR01008">
    <property type="entry name" value="FLGLRINGFLGH"/>
</dbReference>
<keyword evidence="5 7" id="KW-0975">Bacterial flagellum</keyword>
<name>D5X0D6_THIK1</name>
<keyword evidence="9" id="KW-0966">Cell projection</keyword>
<protein>
    <recommendedName>
        <fullName evidence="7">Flagellar L-ring protein</fullName>
    </recommendedName>
    <alternativeName>
        <fullName evidence="7">Basal body L-ring protein</fullName>
    </alternativeName>
</protein>
<dbReference type="Pfam" id="PF02107">
    <property type="entry name" value="FlgH"/>
    <property type="match status" value="1"/>
</dbReference>
<evidence type="ECO:0000256" key="2">
    <source>
        <dbReference type="ARBA" id="ARBA00006929"/>
    </source>
</evidence>
<dbReference type="InterPro" id="IPR000527">
    <property type="entry name" value="Flag_Lring"/>
</dbReference>
<dbReference type="GO" id="GO:0003774">
    <property type="term" value="F:cytoskeletal motor activity"/>
    <property type="evidence" value="ECO:0007669"/>
    <property type="project" value="InterPro"/>
</dbReference>
<accession>D5X0D6</accession>
<evidence type="ECO:0000313" key="9">
    <source>
        <dbReference type="EMBL" id="ADG30582.1"/>
    </source>
</evidence>
<dbReference type="HOGENOM" id="CLU_069313_0_2_4"/>
<keyword evidence="9" id="KW-0282">Flagellum</keyword>
<dbReference type="KEGG" id="tin:Tint_1192"/>
<evidence type="ECO:0000256" key="8">
    <source>
        <dbReference type="SAM" id="SignalP"/>
    </source>
</evidence>
<evidence type="ECO:0000256" key="5">
    <source>
        <dbReference type="ARBA" id="ARBA00023143"/>
    </source>
</evidence>
<comment type="subcellular location">
    <subcellularLocation>
        <location evidence="7">Cell outer membrane</location>
    </subcellularLocation>
    <subcellularLocation>
        <location evidence="7">Bacterial flagellum basal body</location>
    </subcellularLocation>
</comment>
<comment type="subunit">
    <text evidence="7">The basal body constitutes a major portion of the flagellar organelle and consists of four rings (L,P,S, and M) mounted on a central rod.</text>
</comment>
<reference evidence="9" key="1">
    <citation type="submission" date="2010-04" db="EMBL/GenBank/DDBJ databases">
        <title>Complete sequence of Thiomonas intermedia K12.</title>
        <authorList>
            <consortium name="US DOE Joint Genome Institute"/>
            <person name="Lucas S."/>
            <person name="Copeland A."/>
            <person name="Lapidus A."/>
            <person name="Cheng J.-F."/>
            <person name="Bruce D."/>
            <person name="Goodwin L."/>
            <person name="Pitluck S."/>
            <person name="Davenport K."/>
            <person name="Detter J.C."/>
            <person name="Han C."/>
            <person name="Tapia R."/>
            <person name="Land M."/>
            <person name="Hauser L."/>
            <person name="Kyrpides N."/>
            <person name="Ovchinnikova G."/>
            <person name="Kerfeld C.A."/>
            <person name="Cannon G.C."/>
            <person name="Heinhorst S."/>
            <person name="Woyke T."/>
        </authorList>
    </citation>
    <scope>NUCLEOTIDE SEQUENCE [LARGE SCALE GENOMIC DNA]</scope>
    <source>
        <strain evidence="9">K12</strain>
    </source>
</reference>
<dbReference type="STRING" id="75379.Tint_1192"/>
<proteinExistence type="inferred from homology"/>
<dbReference type="HAMAP" id="MF_00415">
    <property type="entry name" value="FlgH"/>
    <property type="match status" value="1"/>
</dbReference>
<keyword evidence="3 8" id="KW-0732">Signal</keyword>
<dbReference type="AlphaFoldDB" id="D5X0D6"/>
<dbReference type="GO" id="GO:0009427">
    <property type="term" value="C:bacterial-type flagellum basal body, distal rod, L ring"/>
    <property type="evidence" value="ECO:0007669"/>
    <property type="project" value="InterPro"/>
</dbReference>
<evidence type="ECO:0000256" key="7">
    <source>
        <dbReference type="HAMAP-Rule" id="MF_00415"/>
    </source>
</evidence>
<sequence>MTAMSFLRSDSHRLRLLLATAFALLLGACATAPQHLSSDSLKPLPIPAEPESMNAHTPNGAIWQPGTNVSLFEDSRAHRVGDLITVLIQENANATKSTNTTVNKSDDVSAGLSSFFGKPFTVGGYSPSMGLTSSTKFGGNGATSQSNTFTTTLQATVVQVMSNGNMQISGQKEVMLNGGHEYIRVAGVVRAADVSPQNTVLSTQIANARVEYSGTGDVYAAAKVPWLASFFLSLWPF</sequence>
<dbReference type="BioCyc" id="TINT75379:TINT_RS05960-MONOMER"/>
<dbReference type="PANTHER" id="PTHR34933:SF1">
    <property type="entry name" value="FLAGELLAR L-RING PROTEIN"/>
    <property type="match status" value="1"/>
</dbReference>